<feature type="transmembrane region" description="Helical" evidence="1">
    <location>
        <begin position="20"/>
        <end position="44"/>
    </location>
</feature>
<sequence length="69" mass="7801">MSANDEGFYFANKQPKEVITMYFSTGDVATLFIIIFLLVAGFCYQMATVERLTEENAKIKNILNGNVQK</sequence>
<name>A0A5N1BWL2_9LACT</name>
<accession>A0A5N1BWL2</accession>
<organism evidence="2 3">
    <name type="scientific">Aerococcus tenax</name>
    <dbReference type="NCBI Taxonomy" id="3078812"/>
    <lineage>
        <taxon>Bacteria</taxon>
        <taxon>Bacillati</taxon>
        <taxon>Bacillota</taxon>
        <taxon>Bacilli</taxon>
        <taxon>Lactobacillales</taxon>
        <taxon>Aerococcaceae</taxon>
        <taxon>Aerococcus</taxon>
    </lineage>
</organism>
<dbReference type="Proteomes" id="UP000326476">
    <property type="component" value="Unassembled WGS sequence"/>
</dbReference>
<reference evidence="3" key="1">
    <citation type="submission" date="2019-09" db="EMBL/GenBank/DDBJ databases">
        <title>Draft genome sequence assemblies of isolates from the urinary tract.</title>
        <authorList>
            <person name="Mores C.R."/>
            <person name="Putonti C."/>
            <person name="Wolfe A.J."/>
        </authorList>
    </citation>
    <scope>NUCLEOTIDE SEQUENCE [LARGE SCALE GENOMIC DNA]</scope>
    <source>
        <strain evidence="3">UMB8614</strain>
    </source>
</reference>
<evidence type="ECO:0000256" key="1">
    <source>
        <dbReference type="SAM" id="Phobius"/>
    </source>
</evidence>
<protein>
    <submittedName>
        <fullName evidence="2">Uncharacterized protein</fullName>
    </submittedName>
</protein>
<keyword evidence="1" id="KW-1133">Transmembrane helix</keyword>
<proteinExistence type="predicted"/>
<dbReference type="EMBL" id="VYVN01000001">
    <property type="protein sequence ID" value="KAA9242802.1"/>
    <property type="molecule type" value="Genomic_DNA"/>
</dbReference>
<dbReference type="AlphaFoldDB" id="A0A5N1BWL2"/>
<keyword evidence="1" id="KW-0812">Transmembrane</keyword>
<evidence type="ECO:0000313" key="3">
    <source>
        <dbReference type="Proteomes" id="UP000326476"/>
    </source>
</evidence>
<comment type="caution">
    <text evidence="2">The sequence shown here is derived from an EMBL/GenBank/DDBJ whole genome shotgun (WGS) entry which is preliminary data.</text>
</comment>
<keyword evidence="3" id="KW-1185">Reference proteome</keyword>
<keyword evidence="1" id="KW-0472">Membrane</keyword>
<dbReference type="RefSeq" id="WP_146742893.1">
    <property type="nucleotide sequence ID" value="NZ_CAJHMU010000001.1"/>
</dbReference>
<gene>
    <name evidence="2" type="ORF">F6I34_01150</name>
</gene>
<evidence type="ECO:0000313" key="2">
    <source>
        <dbReference type="EMBL" id="KAA9242802.1"/>
    </source>
</evidence>